<proteinExistence type="predicted"/>
<dbReference type="PROSITE" id="PS51257">
    <property type="entry name" value="PROKAR_LIPOPROTEIN"/>
    <property type="match status" value="1"/>
</dbReference>
<protein>
    <recommendedName>
        <fullName evidence="3">Lipoprotein</fullName>
    </recommendedName>
</protein>
<reference evidence="1" key="2">
    <citation type="submission" date="2023-10" db="EMBL/GenBank/DDBJ databases">
        <authorList>
            <person name="Khurajog B."/>
        </authorList>
    </citation>
    <scope>NUCLEOTIDE SEQUENCE</scope>
    <source>
        <strain evidence="1">BF9</strain>
    </source>
</reference>
<dbReference type="Proteomes" id="UP001280897">
    <property type="component" value="Unassembled WGS sequence"/>
</dbReference>
<dbReference type="AlphaFoldDB" id="A0AAW8YG94"/>
<organism evidence="1 2">
    <name type="scientific">Pediococcus acidilactici</name>
    <dbReference type="NCBI Taxonomy" id="1254"/>
    <lineage>
        <taxon>Bacteria</taxon>
        <taxon>Bacillati</taxon>
        <taxon>Bacillota</taxon>
        <taxon>Bacilli</taxon>
        <taxon>Lactobacillales</taxon>
        <taxon>Lactobacillaceae</taxon>
        <taxon>Pediococcus</taxon>
        <taxon>Pediococcus acidilactici group</taxon>
    </lineage>
</organism>
<accession>A0AAW8YG94</accession>
<reference evidence="1" key="1">
    <citation type="journal article" date="2023" name="PeerJ">
        <title>Selection and evaluation of lactic acid bacteria from chicken feces in Thailand as potential probiotics.</title>
        <authorList>
            <person name="Khurajog B."/>
            <person name="Disastra Y."/>
            <person name="Lawwyne L.D."/>
            <person name="Sirichokchatchawan W."/>
            <person name="Niyomtham W."/>
            <person name="Yindee J."/>
            <person name="Hampson D.J."/>
            <person name="Prapasarakul N."/>
        </authorList>
    </citation>
    <scope>NUCLEOTIDE SEQUENCE</scope>
    <source>
        <strain evidence="1">BF9</strain>
    </source>
</reference>
<evidence type="ECO:0008006" key="3">
    <source>
        <dbReference type="Google" id="ProtNLM"/>
    </source>
</evidence>
<evidence type="ECO:0000313" key="1">
    <source>
        <dbReference type="EMBL" id="MDV2621142.1"/>
    </source>
</evidence>
<evidence type="ECO:0000313" key="2">
    <source>
        <dbReference type="Proteomes" id="UP001280897"/>
    </source>
</evidence>
<sequence>MKKTKLISVLVGGALTVGLAIGLAGCGNSNNGNGNQTSKSTSNKKVAEKKTFTIKEMNKYIKFVPNKNTKELYSGFNTDKTWGKIVVDSPYKNINGTLAELNEDEIPQNGEVTLESLDSDSMHSDSFSSNVNDYFDNKGVKINDGKEKDVGGQALSVKINDLKDPAELDWQSFLNQFDYSGHKPNLVAMQPDGRISVAYVDNTGLNYGVFEGNKLKAHDGKLESDLTKGDISDMNFSYETDHSGQSNEKPKDLNDAIAKITDTNYKQSEYHGVLLYNGTNLN</sequence>
<name>A0AAW8YG94_PEDAC</name>
<dbReference type="EMBL" id="JAWJAV010000003">
    <property type="protein sequence ID" value="MDV2621142.1"/>
    <property type="molecule type" value="Genomic_DNA"/>
</dbReference>
<gene>
    <name evidence="1" type="ORF">R0G89_05280</name>
</gene>
<dbReference type="RefSeq" id="WP_005916092.1">
    <property type="nucleotide sequence ID" value="NZ_BJMF01000008.1"/>
</dbReference>
<comment type="caution">
    <text evidence="1">The sequence shown here is derived from an EMBL/GenBank/DDBJ whole genome shotgun (WGS) entry which is preliminary data.</text>
</comment>